<dbReference type="GO" id="GO:0005525">
    <property type="term" value="F:GTP binding"/>
    <property type="evidence" value="ECO:0007669"/>
    <property type="project" value="InterPro"/>
</dbReference>
<evidence type="ECO:0000256" key="1">
    <source>
        <dbReference type="SAM" id="Phobius"/>
    </source>
</evidence>
<dbReference type="InterPro" id="IPR050860">
    <property type="entry name" value="FeoB_GTPase"/>
</dbReference>
<feature type="transmembrane region" description="Helical" evidence="1">
    <location>
        <begin position="550"/>
        <end position="568"/>
    </location>
</feature>
<dbReference type="NCBIfam" id="TIGR00231">
    <property type="entry name" value="small_GTP"/>
    <property type="match status" value="1"/>
</dbReference>
<dbReference type="SUPFAM" id="SSF52540">
    <property type="entry name" value="P-loop containing nucleoside triphosphate hydrolases"/>
    <property type="match status" value="1"/>
</dbReference>
<dbReference type="PANTHER" id="PTHR43185:SF1">
    <property type="entry name" value="FE(2+) TRANSPORTER FEOB"/>
    <property type="match status" value="1"/>
</dbReference>
<sequence length="574" mass="62819">MKRIVLMGNPNIGKSVVFSRLTGAEVITSNYPGTTVDFSRGKARIQGEPVELIDAPGTYSLQPTSPVEEVAVEVLRWADLIVNVVDSTNLERNLFLTLELLESKKPMIVVLNMWDEAKRSGVQIDLDGLEARLQVPVVATTALTGEGIAELVRRLDQARYPADDEALSEEEMWTQIGRITREVQKVTHRHPGIGSKISEATIKPATGMPIALLILIATFGTVRFIGEGLISHLFEPLFELYRPLAMSISSGLGPGMLHDFIIGKLLDGEIDYVQSMGILTTGIYVPLAMVLPYIVGFYLVLSILEDSGYLPRLATLSDNLFHRLGMHGHAIIPLFLGLGCNVPGALAIRTLETRKQRFISATLLGLAVPCTAKSAMIFGVLGSYGQRYVFLVFATLALVYIAAGLILNRMVKGESPEIFLEIPPYRRPELGMILKKTWMRIRWFLSEAIPFLFLGVLLVNVLYTVGFIEWIGAIFAPFMEGWLNIPGEAVAALLVGFFRKDLAVGMLLPLGLSAQQMVVATLVLSLYFPCVATFAVLIRELGMRDTAKSTAIMLATALLAGGAMRWTLSGLGVQ</sequence>
<protein>
    <submittedName>
        <fullName evidence="3">Ferrous iron transport protein b</fullName>
    </submittedName>
</protein>
<dbReference type="InterPro" id="IPR027417">
    <property type="entry name" value="P-loop_NTPase"/>
</dbReference>
<keyword evidence="1" id="KW-1133">Transmembrane helix</keyword>
<feature type="transmembrane region" description="Helical" evidence="1">
    <location>
        <begin position="324"/>
        <end position="346"/>
    </location>
</feature>
<dbReference type="InterPro" id="IPR011640">
    <property type="entry name" value="Fe2_transport_prot_B_C"/>
</dbReference>
<feature type="transmembrane region" description="Helical" evidence="1">
    <location>
        <begin position="449"/>
        <end position="476"/>
    </location>
</feature>
<dbReference type="InterPro" id="IPR030389">
    <property type="entry name" value="G_FEOB_dom"/>
</dbReference>
<keyword evidence="1" id="KW-0812">Transmembrane</keyword>
<dbReference type="Pfam" id="PF07664">
    <property type="entry name" value="FeoB_C"/>
    <property type="match status" value="1"/>
</dbReference>
<reference evidence="3" key="1">
    <citation type="journal article" date="2015" name="Proc. Natl. Acad. Sci. U.S.A.">
        <title>Networks of energetic and metabolic interactions define dynamics in microbial communities.</title>
        <authorList>
            <person name="Embree M."/>
            <person name="Liu J.K."/>
            <person name="Al-Bassam M.M."/>
            <person name="Zengler K."/>
        </authorList>
    </citation>
    <scope>NUCLEOTIDE SEQUENCE</scope>
</reference>
<feature type="transmembrane region" description="Helical" evidence="1">
    <location>
        <begin position="517"/>
        <end position="538"/>
    </location>
</feature>
<organism evidence="3">
    <name type="scientific">hydrocarbon metagenome</name>
    <dbReference type="NCBI Taxonomy" id="938273"/>
    <lineage>
        <taxon>unclassified sequences</taxon>
        <taxon>metagenomes</taxon>
        <taxon>ecological metagenomes</taxon>
    </lineage>
</organism>
<name>A0A0W8FBI4_9ZZZZ</name>
<accession>A0A0W8FBI4</accession>
<gene>
    <name evidence="3" type="ORF">ASZ90_012057</name>
</gene>
<keyword evidence="1" id="KW-0472">Membrane</keyword>
<dbReference type="AlphaFoldDB" id="A0A0W8FBI4"/>
<dbReference type="GO" id="GO:0005886">
    <property type="term" value="C:plasma membrane"/>
    <property type="evidence" value="ECO:0007669"/>
    <property type="project" value="TreeGrafter"/>
</dbReference>
<comment type="caution">
    <text evidence="3">The sequence shown here is derived from an EMBL/GenBank/DDBJ whole genome shotgun (WGS) entry which is preliminary data.</text>
</comment>
<dbReference type="PANTHER" id="PTHR43185">
    <property type="entry name" value="FERROUS IRON TRANSPORT PROTEIN B"/>
    <property type="match status" value="1"/>
</dbReference>
<evidence type="ECO:0000313" key="3">
    <source>
        <dbReference type="EMBL" id="KUG18232.1"/>
    </source>
</evidence>
<dbReference type="InterPro" id="IPR006073">
    <property type="entry name" value="GTP-bd"/>
</dbReference>
<dbReference type="GO" id="GO:0015093">
    <property type="term" value="F:ferrous iron transmembrane transporter activity"/>
    <property type="evidence" value="ECO:0007669"/>
    <property type="project" value="InterPro"/>
</dbReference>
<evidence type="ECO:0000259" key="2">
    <source>
        <dbReference type="PROSITE" id="PS51711"/>
    </source>
</evidence>
<dbReference type="InterPro" id="IPR011642">
    <property type="entry name" value="Gate_dom"/>
</dbReference>
<dbReference type="PROSITE" id="PS51711">
    <property type="entry name" value="G_FEOB"/>
    <property type="match status" value="1"/>
</dbReference>
<proteinExistence type="predicted"/>
<dbReference type="EMBL" id="LNQE01001393">
    <property type="protein sequence ID" value="KUG18232.1"/>
    <property type="molecule type" value="Genomic_DNA"/>
</dbReference>
<feature type="transmembrane region" description="Helical" evidence="1">
    <location>
        <begin position="388"/>
        <end position="407"/>
    </location>
</feature>
<dbReference type="Pfam" id="PF02421">
    <property type="entry name" value="FeoB_N"/>
    <property type="match status" value="1"/>
</dbReference>
<dbReference type="Gene3D" id="3.40.50.300">
    <property type="entry name" value="P-loop containing nucleotide triphosphate hydrolases"/>
    <property type="match status" value="1"/>
</dbReference>
<dbReference type="Pfam" id="PF07670">
    <property type="entry name" value="Gate"/>
    <property type="match status" value="2"/>
</dbReference>
<dbReference type="InterPro" id="IPR005225">
    <property type="entry name" value="Small_GTP-bd"/>
</dbReference>
<feature type="domain" description="FeoB-type G" evidence="2">
    <location>
        <begin position="1"/>
        <end position="161"/>
    </location>
</feature>
<dbReference type="CDD" id="cd01879">
    <property type="entry name" value="FeoB"/>
    <property type="match status" value="1"/>
</dbReference>
<feature type="transmembrane region" description="Helical" evidence="1">
    <location>
        <begin position="283"/>
        <end position="304"/>
    </location>
</feature>
<feature type="transmembrane region" description="Helical" evidence="1">
    <location>
        <begin position="210"/>
        <end position="234"/>
    </location>
</feature>
<dbReference type="PRINTS" id="PR00326">
    <property type="entry name" value="GTP1OBG"/>
</dbReference>
<feature type="transmembrane region" description="Helical" evidence="1">
    <location>
        <begin position="358"/>
        <end position="382"/>
    </location>
</feature>